<dbReference type="EMBL" id="JAQMWT010000334">
    <property type="protein sequence ID" value="KAJ8604335.1"/>
    <property type="molecule type" value="Genomic_DNA"/>
</dbReference>
<dbReference type="Gene3D" id="3.40.1410.10">
    <property type="entry name" value="Chorismate lyase-like"/>
    <property type="match status" value="1"/>
</dbReference>
<dbReference type="Pfam" id="PF09229">
    <property type="entry name" value="Aha1_N"/>
    <property type="match status" value="1"/>
</dbReference>
<proteinExistence type="inferred from homology"/>
<name>A0AAD7UF08_9STRA</name>
<dbReference type="Gene3D" id="3.15.10.20">
    <property type="entry name" value="Activator of Hsp90 ATPase Aha1, N-terminal domain"/>
    <property type="match status" value="1"/>
</dbReference>
<evidence type="ECO:0000313" key="3">
    <source>
        <dbReference type="EMBL" id="KAJ8604335.1"/>
    </source>
</evidence>
<dbReference type="AlphaFoldDB" id="A0AAD7UF08"/>
<dbReference type="Pfam" id="PF13516">
    <property type="entry name" value="LRR_6"/>
    <property type="match status" value="1"/>
</dbReference>
<evidence type="ECO:0000259" key="2">
    <source>
        <dbReference type="Pfam" id="PF09229"/>
    </source>
</evidence>
<feature type="domain" description="Activator of Hsp90 ATPase AHSA1-like N-terminal" evidence="2">
    <location>
        <begin position="16"/>
        <end position="117"/>
    </location>
</feature>
<dbReference type="InterPro" id="IPR036338">
    <property type="entry name" value="Aha1"/>
</dbReference>
<reference evidence="3" key="1">
    <citation type="submission" date="2023-01" db="EMBL/GenBank/DDBJ databases">
        <title>Metagenome sequencing of chrysophaentin producing Chrysophaeum taylorii.</title>
        <authorList>
            <person name="Davison J."/>
            <person name="Bewley C."/>
        </authorList>
    </citation>
    <scope>NUCLEOTIDE SEQUENCE</scope>
    <source>
        <strain evidence="3">NIES-1699</strain>
    </source>
</reference>
<protein>
    <recommendedName>
        <fullName evidence="2">Activator of Hsp90 ATPase AHSA1-like N-terminal domain-containing protein</fullName>
    </recommendedName>
</protein>
<comment type="similarity">
    <text evidence="1">Belongs to the AHA1 family.</text>
</comment>
<dbReference type="GO" id="GO:0051087">
    <property type="term" value="F:protein-folding chaperone binding"/>
    <property type="evidence" value="ECO:0007669"/>
    <property type="project" value="InterPro"/>
</dbReference>
<accession>A0AAD7UF08</accession>
<evidence type="ECO:0000313" key="4">
    <source>
        <dbReference type="Proteomes" id="UP001230188"/>
    </source>
</evidence>
<dbReference type="SUPFAM" id="SSF52047">
    <property type="entry name" value="RNI-like"/>
    <property type="match status" value="1"/>
</dbReference>
<dbReference type="InterPro" id="IPR001611">
    <property type="entry name" value="Leu-rich_rpt"/>
</dbReference>
<dbReference type="GO" id="GO:0001671">
    <property type="term" value="F:ATPase activator activity"/>
    <property type="evidence" value="ECO:0007669"/>
    <property type="project" value="InterPro"/>
</dbReference>
<organism evidence="3 4">
    <name type="scientific">Chrysophaeum taylorii</name>
    <dbReference type="NCBI Taxonomy" id="2483200"/>
    <lineage>
        <taxon>Eukaryota</taxon>
        <taxon>Sar</taxon>
        <taxon>Stramenopiles</taxon>
        <taxon>Ochrophyta</taxon>
        <taxon>Pelagophyceae</taxon>
        <taxon>Pelagomonadales</taxon>
        <taxon>Pelagomonadaceae</taxon>
        <taxon>Chrysophaeum</taxon>
    </lineage>
</organism>
<evidence type="ECO:0000256" key="1">
    <source>
        <dbReference type="ARBA" id="ARBA00006817"/>
    </source>
</evidence>
<gene>
    <name evidence="3" type="ORF">CTAYLR_002509</name>
</gene>
<dbReference type="InterPro" id="IPR028978">
    <property type="entry name" value="Chorismate_lyase_/UTRA_dom_sf"/>
</dbReference>
<dbReference type="Proteomes" id="UP001230188">
    <property type="component" value="Unassembled WGS sequence"/>
</dbReference>
<keyword evidence="4" id="KW-1185">Reference proteome</keyword>
<dbReference type="InterPro" id="IPR015310">
    <property type="entry name" value="AHSA1-like_N"/>
</dbReference>
<dbReference type="SUPFAM" id="SSF103111">
    <property type="entry name" value="Activator of Hsp90 ATPase, Aha1"/>
    <property type="match status" value="1"/>
</dbReference>
<dbReference type="InterPro" id="IPR032675">
    <property type="entry name" value="LRR_dom_sf"/>
</dbReference>
<comment type="caution">
    <text evidence="3">The sequence shown here is derived from an EMBL/GenBank/DDBJ whole genome shotgun (WGS) entry which is preliminary data.</text>
</comment>
<dbReference type="SUPFAM" id="SSF64288">
    <property type="entry name" value="Chorismate lyase-like"/>
    <property type="match status" value="1"/>
</dbReference>
<sequence length="523" mass="58230">MAENVSRESWHWQEVDLKDWVRKWLDANFAEVVLVELEAVKIKATEAYVDNGEVLIHARKGGEYFATYNLGLVVKWYAQKRLDGRVLGEARGRVRFPEFSNGGIEDPLVEGDWQYQKPLGGPIALNEQEKKGYDISEVEKDLKDEVAARAIGPLRTRLERLGEDVRGVAAGYHRNAKLREPQNLKGLPEFDHCGPALRAEASTRQLLVDMKSKLRSSDFEARCDEVRDGTRAQGDFRCMSLTDADIPAIVAALPRDTHRASSITSLDLSYNDITDAGIQHVMCALATGAAPHLKHLRLDHTKITSLSRRQLFDGLKVLRRGLEIDAATTFSEKTLAERAKSVVDSSRHLGDLLGVSLETDVSLVANVSFTPMQRVALTSNGNFQRVLSSYHNRPVQIRVIRNEKVGPGLYERAVVLSCRERPCCVAQSVVATQPAASELVDSGAIGIGQLFERLGELPKFSLIEVAKNERTISRVYTLASAHVACYIEEVMPLDLFDEGFLDSDDDTFHRLHVRPLDDATTTT</sequence>
<dbReference type="Gene3D" id="3.80.10.10">
    <property type="entry name" value="Ribonuclease Inhibitor"/>
    <property type="match status" value="1"/>
</dbReference>